<dbReference type="InterPro" id="IPR020846">
    <property type="entry name" value="MFS_dom"/>
</dbReference>
<feature type="transmembrane region" description="Helical" evidence="5">
    <location>
        <begin position="41"/>
        <end position="60"/>
    </location>
</feature>
<dbReference type="PROSITE" id="PS00217">
    <property type="entry name" value="SUGAR_TRANSPORT_2"/>
    <property type="match status" value="1"/>
</dbReference>
<evidence type="ECO:0000313" key="8">
    <source>
        <dbReference type="Proteomes" id="UP001055868"/>
    </source>
</evidence>
<dbReference type="PANTHER" id="PTHR23508">
    <property type="entry name" value="CARBOXYLIC ACID TRANSPORTER PROTEIN HOMOLOG"/>
    <property type="match status" value="1"/>
</dbReference>
<dbReference type="InterPro" id="IPR005829">
    <property type="entry name" value="Sugar_transporter_CS"/>
</dbReference>
<dbReference type="InterPro" id="IPR011701">
    <property type="entry name" value="MFS"/>
</dbReference>
<evidence type="ECO:0000256" key="5">
    <source>
        <dbReference type="SAM" id="Phobius"/>
    </source>
</evidence>
<dbReference type="RefSeq" id="WP_249478140.1">
    <property type="nucleotide sequence ID" value="NZ_CP097218.1"/>
</dbReference>
<dbReference type="PANTHER" id="PTHR23508:SF10">
    <property type="entry name" value="CARBOXYLIC ACID TRANSPORTER PROTEIN HOMOLOG"/>
    <property type="match status" value="1"/>
</dbReference>
<proteinExistence type="predicted"/>
<evidence type="ECO:0000259" key="6">
    <source>
        <dbReference type="PROSITE" id="PS50850"/>
    </source>
</evidence>
<feature type="domain" description="Major facilitator superfamily (MFS) profile" evidence="6">
    <location>
        <begin position="6"/>
        <end position="389"/>
    </location>
</feature>
<sequence length="406" mass="41684">MKRFLPVIVAWLFVLFDGYDLIVYGTVQPRLIEEWGMSPALAGSVGSLAFLGMMIGAVVAGRLSDSIGRKKAIIGCGIVLSVFSFLCALSPSWQVFGLFRLFAGLGLGGLVPAANSLAAEYVPRRWRAAVATLMMSGVPIGGSVASLLGIPILAHASWRWMFVIALVGLVVLVPLAVVTIPRHSGSAETAPGVSTGFSVLLRPPFLAISLLFAAATLVTLTTWYGLGTWLPTLMLKAGTFDLSQPLLFALALNLGAVAGSVITAVLGDRFGPVPVGAFAAALGGIGLLLLLTEPGSGAIYVILVLAGIGSHGTQCLVIAAVTSYYPDQLRGTALGWALGVGRIGAVAAPQIGGLLLGASNGAPASNFLFFGSCAMAAAVLLAVIWGVHGAKAAHVQDELVKEAVAR</sequence>
<dbReference type="PROSITE" id="PS50850">
    <property type="entry name" value="MFS"/>
    <property type="match status" value="1"/>
</dbReference>
<protein>
    <submittedName>
        <fullName evidence="7">Aromatic acid/H+ symport family MFS transporter</fullName>
    </submittedName>
</protein>
<dbReference type="SUPFAM" id="SSF103473">
    <property type="entry name" value="MFS general substrate transporter"/>
    <property type="match status" value="1"/>
</dbReference>
<evidence type="ECO:0000256" key="3">
    <source>
        <dbReference type="ARBA" id="ARBA00022989"/>
    </source>
</evidence>
<keyword evidence="2 5" id="KW-0812">Transmembrane</keyword>
<evidence type="ECO:0000256" key="1">
    <source>
        <dbReference type="ARBA" id="ARBA00004651"/>
    </source>
</evidence>
<evidence type="ECO:0000256" key="4">
    <source>
        <dbReference type="ARBA" id="ARBA00023136"/>
    </source>
</evidence>
<feature type="transmembrane region" description="Helical" evidence="5">
    <location>
        <begin position="72"/>
        <end position="93"/>
    </location>
</feature>
<keyword evidence="4 5" id="KW-0472">Membrane</keyword>
<feature type="transmembrane region" description="Helical" evidence="5">
    <location>
        <begin position="273"/>
        <end position="292"/>
    </location>
</feature>
<reference evidence="7" key="1">
    <citation type="submission" date="2022-05" db="EMBL/GenBank/DDBJ databases">
        <title>Genomic analysis of Brachybacterium sp. CBA3104.</title>
        <authorList>
            <person name="Roh S.W."/>
            <person name="Kim Y.B."/>
            <person name="Kim Y."/>
        </authorList>
    </citation>
    <scope>NUCLEOTIDE SEQUENCE</scope>
    <source>
        <strain evidence="7">CBA3104</strain>
    </source>
</reference>
<dbReference type="Gene3D" id="1.20.1250.20">
    <property type="entry name" value="MFS general substrate transporter like domains"/>
    <property type="match status" value="2"/>
</dbReference>
<feature type="transmembrane region" description="Helical" evidence="5">
    <location>
        <begin position="367"/>
        <end position="387"/>
    </location>
</feature>
<name>A0ABY4N536_9MICO</name>
<feature type="transmembrane region" description="Helical" evidence="5">
    <location>
        <begin position="333"/>
        <end position="355"/>
    </location>
</feature>
<keyword evidence="8" id="KW-1185">Reference proteome</keyword>
<feature type="transmembrane region" description="Helical" evidence="5">
    <location>
        <begin position="246"/>
        <end position="266"/>
    </location>
</feature>
<dbReference type="InterPro" id="IPR036259">
    <property type="entry name" value="MFS_trans_sf"/>
</dbReference>
<dbReference type="Pfam" id="PF07690">
    <property type="entry name" value="MFS_1"/>
    <property type="match status" value="1"/>
</dbReference>
<dbReference type="EMBL" id="CP097218">
    <property type="protein sequence ID" value="UQN28976.1"/>
    <property type="molecule type" value="Genomic_DNA"/>
</dbReference>
<dbReference type="CDD" id="cd17365">
    <property type="entry name" value="MFS_PcaK_like"/>
    <property type="match status" value="1"/>
</dbReference>
<dbReference type="PROSITE" id="PS00216">
    <property type="entry name" value="SUGAR_TRANSPORT_1"/>
    <property type="match status" value="1"/>
</dbReference>
<evidence type="ECO:0000256" key="2">
    <source>
        <dbReference type="ARBA" id="ARBA00022692"/>
    </source>
</evidence>
<gene>
    <name evidence="7" type="ORF">M4486_15275</name>
</gene>
<keyword evidence="3 5" id="KW-1133">Transmembrane helix</keyword>
<feature type="transmembrane region" description="Helical" evidence="5">
    <location>
        <begin position="205"/>
        <end position="226"/>
    </location>
</feature>
<dbReference type="Proteomes" id="UP001055868">
    <property type="component" value="Chromosome"/>
</dbReference>
<accession>A0ABY4N536</accession>
<evidence type="ECO:0000313" key="7">
    <source>
        <dbReference type="EMBL" id="UQN28976.1"/>
    </source>
</evidence>
<organism evidence="7 8">
    <name type="scientific">Brachybacterium kimchii</name>
    <dbReference type="NCBI Taxonomy" id="2942909"/>
    <lineage>
        <taxon>Bacteria</taxon>
        <taxon>Bacillati</taxon>
        <taxon>Actinomycetota</taxon>
        <taxon>Actinomycetes</taxon>
        <taxon>Micrococcales</taxon>
        <taxon>Dermabacteraceae</taxon>
        <taxon>Brachybacterium</taxon>
    </lineage>
</organism>
<feature type="transmembrane region" description="Helical" evidence="5">
    <location>
        <begin position="130"/>
        <end position="154"/>
    </location>
</feature>
<feature type="transmembrane region" description="Helical" evidence="5">
    <location>
        <begin position="160"/>
        <end position="180"/>
    </location>
</feature>
<feature type="transmembrane region" description="Helical" evidence="5">
    <location>
        <begin position="298"/>
        <end position="321"/>
    </location>
</feature>
<comment type="subcellular location">
    <subcellularLocation>
        <location evidence="1">Cell membrane</location>
        <topology evidence="1">Multi-pass membrane protein</topology>
    </subcellularLocation>
</comment>